<proteinExistence type="predicted"/>
<evidence type="ECO:0000313" key="2">
    <source>
        <dbReference type="Proteomes" id="UP000681526"/>
    </source>
</evidence>
<gene>
    <name evidence="1" type="primary">txxe 2076</name>
    <name evidence="1" type="ORF">TXXE_10175</name>
</gene>
<comment type="caution">
    <text evidence="1">The sequence shown here is derived from an EMBL/GenBank/DDBJ whole genome shotgun (WGS) entry which is preliminary data.</text>
</comment>
<sequence>MMDLWTAEVSERSDAA</sequence>
<organism evidence="1 2">
    <name type="scientific">Thermobacillus xylanilyticus</name>
    <dbReference type="NCBI Taxonomy" id="76633"/>
    <lineage>
        <taxon>Bacteria</taxon>
        <taxon>Bacillati</taxon>
        <taxon>Bacillota</taxon>
        <taxon>Bacilli</taxon>
        <taxon>Bacillales</taxon>
        <taxon>Paenibacillaceae</taxon>
        <taxon>Thermobacillus</taxon>
    </lineage>
</organism>
<name>A0ABM8V4C4_THEXY</name>
<dbReference type="Proteomes" id="UP000681526">
    <property type="component" value="Unassembled WGS sequence"/>
</dbReference>
<evidence type="ECO:0000313" key="1">
    <source>
        <dbReference type="EMBL" id="CAG5086719.1"/>
    </source>
</evidence>
<protein>
    <submittedName>
        <fullName evidence="1">Uncharacterized protein</fullName>
    </submittedName>
</protein>
<accession>A0ABM8V4C4</accession>
<keyword evidence="2" id="KW-1185">Reference proteome</keyword>
<dbReference type="EMBL" id="CAJRAY010000044">
    <property type="protein sequence ID" value="CAG5086719.1"/>
    <property type="molecule type" value="Genomic_DNA"/>
</dbReference>
<reference evidence="1 2" key="1">
    <citation type="submission" date="2021-04" db="EMBL/GenBank/DDBJ databases">
        <authorList>
            <person name="Rakotoarivonina H."/>
        </authorList>
    </citation>
    <scope>NUCLEOTIDE SEQUENCE [LARGE SCALE GENOMIC DNA]</scope>
    <source>
        <strain evidence="1 2">XE</strain>
    </source>
</reference>